<feature type="signal peptide" evidence="1">
    <location>
        <begin position="1"/>
        <end position="25"/>
    </location>
</feature>
<name>A0A1H9NF84_9BACT</name>
<dbReference type="InterPro" id="IPR013766">
    <property type="entry name" value="Thioredoxin_domain"/>
</dbReference>
<dbReference type="CDD" id="cd02966">
    <property type="entry name" value="TlpA_like_family"/>
    <property type="match status" value="1"/>
</dbReference>
<dbReference type="GO" id="GO:0016853">
    <property type="term" value="F:isomerase activity"/>
    <property type="evidence" value="ECO:0007669"/>
    <property type="project" value="UniProtKB-KW"/>
</dbReference>
<feature type="chain" id="PRO_5011571439" evidence="1">
    <location>
        <begin position="26"/>
        <end position="177"/>
    </location>
</feature>
<dbReference type="OrthoDB" id="6399635at2"/>
<dbReference type="Proteomes" id="UP000199021">
    <property type="component" value="Unassembled WGS sequence"/>
</dbReference>
<dbReference type="AlphaFoldDB" id="A0A1H9NF84"/>
<dbReference type="Pfam" id="PF00578">
    <property type="entry name" value="AhpC-TSA"/>
    <property type="match status" value="1"/>
</dbReference>
<gene>
    <name evidence="3" type="ORF">SAMN05444359_13624</name>
</gene>
<feature type="domain" description="Thioredoxin" evidence="2">
    <location>
        <begin position="19"/>
        <end position="161"/>
    </location>
</feature>
<evidence type="ECO:0000256" key="1">
    <source>
        <dbReference type="SAM" id="SignalP"/>
    </source>
</evidence>
<proteinExistence type="predicted"/>
<dbReference type="PANTHER" id="PTHR42852">
    <property type="entry name" value="THIOL:DISULFIDE INTERCHANGE PROTEIN DSBE"/>
    <property type="match status" value="1"/>
</dbReference>
<keyword evidence="1" id="KW-0732">Signal</keyword>
<dbReference type="STRING" id="478744.SAMN05444359_13624"/>
<dbReference type="GO" id="GO:0016209">
    <property type="term" value="F:antioxidant activity"/>
    <property type="evidence" value="ECO:0007669"/>
    <property type="project" value="InterPro"/>
</dbReference>
<dbReference type="PANTHER" id="PTHR42852:SF13">
    <property type="entry name" value="PROTEIN DIPZ"/>
    <property type="match status" value="1"/>
</dbReference>
<dbReference type="GO" id="GO:0016491">
    <property type="term" value="F:oxidoreductase activity"/>
    <property type="evidence" value="ECO:0007669"/>
    <property type="project" value="InterPro"/>
</dbReference>
<evidence type="ECO:0000313" key="4">
    <source>
        <dbReference type="Proteomes" id="UP000199021"/>
    </source>
</evidence>
<organism evidence="3 4">
    <name type="scientific">Neolewinella agarilytica</name>
    <dbReference type="NCBI Taxonomy" id="478744"/>
    <lineage>
        <taxon>Bacteria</taxon>
        <taxon>Pseudomonadati</taxon>
        <taxon>Bacteroidota</taxon>
        <taxon>Saprospiria</taxon>
        <taxon>Saprospirales</taxon>
        <taxon>Lewinellaceae</taxon>
        <taxon>Neolewinella</taxon>
    </lineage>
</organism>
<keyword evidence="3" id="KW-0413">Isomerase</keyword>
<dbReference type="InterPro" id="IPR050553">
    <property type="entry name" value="Thioredoxin_ResA/DsbE_sf"/>
</dbReference>
<protein>
    <submittedName>
        <fullName evidence="3">Thiol-disulfide isomerase or thioredoxin</fullName>
    </submittedName>
</protein>
<dbReference type="Gene3D" id="3.40.30.10">
    <property type="entry name" value="Glutaredoxin"/>
    <property type="match status" value="1"/>
</dbReference>
<dbReference type="EMBL" id="FOFB01000036">
    <property type="protein sequence ID" value="SER34335.1"/>
    <property type="molecule type" value="Genomic_DNA"/>
</dbReference>
<dbReference type="RefSeq" id="WP_090172948.1">
    <property type="nucleotide sequence ID" value="NZ_FOFB01000036.1"/>
</dbReference>
<reference evidence="4" key="1">
    <citation type="submission" date="2016-10" db="EMBL/GenBank/DDBJ databases">
        <authorList>
            <person name="Varghese N."/>
            <person name="Submissions S."/>
        </authorList>
    </citation>
    <scope>NUCLEOTIDE SEQUENCE [LARGE SCALE GENOMIC DNA]</scope>
    <source>
        <strain evidence="4">DSM 24740</strain>
    </source>
</reference>
<dbReference type="InterPro" id="IPR000866">
    <property type="entry name" value="AhpC/TSA"/>
</dbReference>
<sequence>MRLLSRLLSPLLLLTLLCTCGPAPKPDAPLPRLGSADAPTRYDNFAELEPLFYQSTDTAYVINFWATWCKPCREEIPLLEKLAGEHQGDPLRIVLVSLDTEESAIRRIPAFLAQHAPSLNAVILTDEDPAWGKTIDRVWTGSLPTTILYRGQRRYVYRRNFPTYVDLKGAVAPLFLR</sequence>
<evidence type="ECO:0000259" key="2">
    <source>
        <dbReference type="PROSITE" id="PS51352"/>
    </source>
</evidence>
<dbReference type="InParanoid" id="A0A1H9NF84"/>
<dbReference type="PROSITE" id="PS51352">
    <property type="entry name" value="THIOREDOXIN_2"/>
    <property type="match status" value="1"/>
</dbReference>
<evidence type="ECO:0000313" key="3">
    <source>
        <dbReference type="EMBL" id="SER34335.1"/>
    </source>
</evidence>
<dbReference type="InterPro" id="IPR036249">
    <property type="entry name" value="Thioredoxin-like_sf"/>
</dbReference>
<keyword evidence="4" id="KW-1185">Reference proteome</keyword>
<accession>A0A1H9NF84</accession>
<dbReference type="SUPFAM" id="SSF52833">
    <property type="entry name" value="Thioredoxin-like"/>
    <property type="match status" value="1"/>
</dbReference>